<dbReference type="InterPro" id="IPR004629">
    <property type="entry name" value="WecG_TagA_CpsF"/>
</dbReference>
<dbReference type="eggNOG" id="COG1922">
    <property type="taxonomic scope" value="Bacteria"/>
</dbReference>
<dbReference type="KEGG" id="oac:Oscil6304_2645"/>
<gene>
    <name evidence="4" type="ORF">Oscil6304_2645</name>
</gene>
<protein>
    <submittedName>
        <fullName evidence="4">Exopolysaccharide biosynthesis protein, WecB/TagA/CpsF family</fullName>
    </submittedName>
</protein>
<proteinExistence type="predicted"/>
<dbReference type="HOGENOM" id="CLU_063203_2_0_3"/>
<dbReference type="InParanoid" id="K9TJG1"/>
<evidence type="ECO:0000256" key="2">
    <source>
        <dbReference type="ARBA" id="ARBA00022679"/>
    </source>
</evidence>
<dbReference type="STRING" id="56110.Oscil6304_2645"/>
<keyword evidence="3" id="KW-1133">Transmembrane helix</keyword>
<organism evidence="4 5">
    <name type="scientific">Oscillatoria acuminata PCC 6304</name>
    <dbReference type="NCBI Taxonomy" id="56110"/>
    <lineage>
        <taxon>Bacteria</taxon>
        <taxon>Bacillati</taxon>
        <taxon>Cyanobacteriota</taxon>
        <taxon>Cyanophyceae</taxon>
        <taxon>Oscillatoriophycideae</taxon>
        <taxon>Oscillatoriales</taxon>
        <taxon>Oscillatoriaceae</taxon>
        <taxon>Oscillatoria</taxon>
    </lineage>
</organism>
<dbReference type="OrthoDB" id="9771846at2"/>
<dbReference type="Pfam" id="PF03808">
    <property type="entry name" value="Glyco_tran_WecG"/>
    <property type="match status" value="1"/>
</dbReference>
<feature type="transmembrane region" description="Helical" evidence="3">
    <location>
        <begin position="241"/>
        <end position="260"/>
    </location>
</feature>
<evidence type="ECO:0000256" key="3">
    <source>
        <dbReference type="SAM" id="Phobius"/>
    </source>
</evidence>
<dbReference type="RefSeq" id="WP_015148902.1">
    <property type="nucleotide sequence ID" value="NC_019693.1"/>
</dbReference>
<dbReference type="NCBIfam" id="TIGR00696">
    <property type="entry name" value="wecG_tagA_cpsF"/>
    <property type="match status" value="1"/>
</dbReference>
<dbReference type="CDD" id="cd06533">
    <property type="entry name" value="Glyco_transf_WecG_TagA"/>
    <property type="match status" value="1"/>
</dbReference>
<name>K9TJG1_9CYAN</name>
<dbReference type="Proteomes" id="UP000010367">
    <property type="component" value="Chromosome"/>
</dbReference>
<dbReference type="EMBL" id="CP003607">
    <property type="protein sequence ID" value="AFY82261.1"/>
    <property type="molecule type" value="Genomic_DNA"/>
</dbReference>
<keyword evidence="3" id="KW-0472">Membrane</keyword>
<reference evidence="4 5" key="1">
    <citation type="submission" date="2012-06" db="EMBL/GenBank/DDBJ databases">
        <title>Finished chromosome of genome of Oscillatoria acuminata PCC 6304.</title>
        <authorList>
            <consortium name="US DOE Joint Genome Institute"/>
            <person name="Gugger M."/>
            <person name="Coursin T."/>
            <person name="Rippka R."/>
            <person name="Tandeau De Marsac N."/>
            <person name="Huntemann M."/>
            <person name="Wei C.-L."/>
            <person name="Han J."/>
            <person name="Detter J.C."/>
            <person name="Han C."/>
            <person name="Tapia R."/>
            <person name="Davenport K."/>
            <person name="Daligault H."/>
            <person name="Erkkila T."/>
            <person name="Gu W."/>
            <person name="Munk A.C.C."/>
            <person name="Teshima H."/>
            <person name="Xu Y."/>
            <person name="Chain P."/>
            <person name="Chen A."/>
            <person name="Krypides N."/>
            <person name="Mavromatis K."/>
            <person name="Markowitz V."/>
            <person name="Szeto E."/>
            <person name="Ivanova N."/>
            <person name="Mikhailova N."/>
            <person name="Ovchinnikova G."/>
            <person name="Pagani I."/>
            <person name="Pati A."/>
            <person name="Goodwin L."/>
            <person name="Peters L."/>
            <person name="Pitluck S."/>
            <person name="Woyke T."/>
            <person name="Kerfeld C."/>
        </authorList>
    </citation>
    <scope>NUCLEOTIDE SEQUENCE [LARGE SCALE GENOMIC DNA]</scope>
    <source>
        <strain evidence="4 5">PCC 6304</strain>
    </source>
</reference>
<evidence type="ECO:0000313" key="4">
    <source>
        <dbReference type="EMBL" id="AFY82261.1"/>
    </source>
</evidence>
<dbReference type="PATRIC" id="fig|56110.3.peg.3161"/>
<keyword evidence="3" id="KW-0812">Transmembrane</keyword>
<evidence type="ECO:0000256" key="1">
    <source>
        <dbReference type="ARBA" id="ARBA00022676"/>
    </source>
</evidence>
<dbReference type="AlphaFoldDB" id="K9TJG1"/>
<dbReference type="GO" id="GO:0016758">
    <property type="term" value="F:hexosyltransferase activity"/>
    <property type="evidence" value="ECO:0007669"/>
    <property type="project" value="TreeGrafter"/>
</dbReference>
<dbReference type="PANTHER" id="PTHR34136:SF1">
    <property type="entry name" value="UDP-N-ACETYL-D-MANNOSAMINURONIC ACID TRANSFERASE"/>
    <property type="match status" value="1"/>
</dbReference>
<keyword evidence="1" id="KW-0328">Glycosyltransferase</keyword>
<sequence length="266" mass="30142">MNTNILIPPVKTSVLGIGVSRTNYQDCTDFIMECAKIGHSCTVAPTPVHGIMTGYLDPQGHGDRLNQFTIVTPDGQPVRWAVNLFTQPDQKRLSDRVYGPTLMLHICQRAADEKIKIFLYGSTPKVLESLELNLKNKFPNLNIAGTISPPFRNLSPEEDATYIQQICDSGAGIVFVGLGCPRQEAWAFNHHKQLNCPVICVGAAFDFHAGNIQQAPPWMQRIGLEWFFRLTREPIRLWKRYLLLNPLYLILLFLQIMKIMPVRKRV</sequence>
<keyword evidence="2" id="KW-0808">Transferase</keyword>
<accession>K9TJG1</accession>
<keyword evidence="5" id="KW-1185">Reference proteome</keyword>
<dbReference type="PANTHER" id="PTHR34136">
    <property type="match status" value="1"/>
</dbReference>
<evidence type="ECO:0000313" key="5">
    <source>
        <dbReference type="Proteomes" id="UP000010367"/>
    </source>
</evidence>